<accession>A0ABP7IC46</accession>
<proteinExistence type="predicted"/>
<gene>
    <name evidence="3" type="ORF">GCM10022380_35760</name>
</gene>
<evidence type="ECO:0000256" key="2">
    <source>
        <dbReference type="SAM" id="Phobius"/>
    </source>
</evidence>
<name>A0ABP7IC46_9PSEU</name>
<comment type="caution">
    <text evidence="3">The sequence shown here is derived from an EMBL/GenBank/DDBJ whole genome shotgun (WGS) entry which is preliminary data.</text>
</comment>
<feature type="transmembrane region" description="Helical" evidence="2">
    <location>
        <begin position="69"/>
        <end position="90"/>
    </location>
</feature>
<dbReference type="RefSeq" id="WP_237335947.1">
    <property type="nucleotide sequence ID" value="NZ_BAABCM010000004.1"/>
</dbReference>
<evidence type="ECO:0000313" key="4">
    <source>
        <dbReference type="Proteomes" id="UP001501624"/>
    </source>
</evidence>
<keyword evidence="4" id="KW-1185">Reference proteome</keyword>
<evidence type="ECO:0008006" key="5">
    <source>
        <dbReference type="Google" id="ProtNLM"/>
    </source>
</evidence>
<dbReference type="Proteomes" id="UP001501624">
    <property type="component" value="Unassembled WGS sequence"/>
</dbReference>
<keyword evidence="2" id="KW-1133">Transmembrane helix</keyword>
<dbReference type="EMBL" id="BAABCM010000004">
    <property type="protein sequence ID" value="GAA3814569.1"/>
    <property type="molecule type" value="Genomic_DNA"/>
</dbReference>
<organism evidence="3 4">
    <name type="scientific">Amycolatopsis tucumanensis</name>
    <dbReference type="NCBI Taxonomy" id="401106"/>
    <lineage>
        <taxon>Bacteria</taxon>
        <taxon>Bacillati</taxon>
        <taxon>Actinomycetota</taxon>
        <taxon>Actinomycetes</taxon>
        <taxon>Pseudonocardiales</taxon>
        <taxon>Pseudonocardiaceae</taxon>
        <taxon>Amycolatopsis</taxon>
    </lineage>
</organism>
<keyword evidence="2" id="KW-0472">Membrane</keyword>
<evidence type="ECO:0000256" key="1">
    <source>
        <dbReference type="SAM" id="MobiDB-lite"/>
    </source>
</evidence>
<reference evidence="4" key="1">
    <citation type="journal article" date="2019" name="Int. J. Syst. Evol. Microbiol.">
        <title>The Global Catalogue of Microorganisms (GCM) 10K type strain sequencing project: providing services to taxonomists for standard genome sequencing and annotation.</title>
        <authorList>
            <consortium name="The Broad Institute Genomics Platform"/>
            <consortium name="The Broad Institute Genome Sequencing Center for Infectious Disease"/>
            <person name="Wu L."/>
            <person name="Ma J."/>
        </authorList>
    </citation>
    <scope>NUCLEOTIDE SEQUENCE [LARGE SCALE GENOMIC DNA]</scope>
    <source>
        <strain evidence="4">JCM 17017</strain>
    </source>
</reference>
<sequence length="124" mass="13446">MSTVPPGEEGINVPTVQPRREDPRHVPSPERLRIVLDGSFLAAVRPAGLKNPPLARADGSRLAERGARVWRAVLLALTTVTSLAMIVFALLKAIPLTALSMVALVAVKVADHWHSRRLTRSMST</sequence>
<evidence type="ECO:0000313" key="3">
    <source>
        <dbReference type="EMBL" id="GAA3814569.1"/>
    </source>
</evidence>
<protein>
    <recommendedName>
        <fullName evidence="5">DUF3040 domain-containing protein</fullName>
    </recommendedName>
</protein>
<feature type="region of interest" description="Disordered" evidence="1">
    <location>
        <begin position="1"/>
        <end position="26"/>
    </location>
</feature>
<keyword evidence="2" id="KW-0812">Transmembrane</keyword>